<dbReference type="RefSeq" id="WP_166690487.1">
    <property type="nucleotide sequence ID" value="NZ_WAEL01000001.1"/>
</dbReference>
<reference evidence="1" key="1">
    <citation type="submission" date="2024-05" db="EMBL/GenBank/DDBJ databases">
        <authorList>
            <person name="Jung D.-H."/>
        </authorList>
    </citation>
    <scope>NUCLEOTIDE SEQUENCE</scope>
    <source>
        <strain evidence="1">JA-25</strain>
    </source>
</reference>
<sequence length="77" mass="9004">MEKRAQIKPADNWHGYLQEVDWQLVVIVCKACWFSWATFWHSLTEIKLTNRPHGHITASASFGVPLLRHLLQSHRLV</sequence>
<gene>
    <name evidence="1" type="ORF">F7231_00220</name>
</gene>
<dbReference type="EMBL" id="WAEL01000001">
    <property type="protein sequence ID" value="NID08579.1"/>
    <property type="molecule type" value="Genomic_DNA"/>
</dbReference>
<proteinExistence type="predicted"/>
<name>A0ABX0QEV7_9BACT</name>
<keyword evidence="2" id="KW-1185">Reference proteome</keyword>
<organism evidence="1 2">
    <name type="scientific">Fibrivirga algicola</name>
    <dbReference type="NCBI Taxonomy" id="2950420"/>
    <lineage>
        <taxon>Bacteria</taxon>
        <taxon>Pseudomonadati</taxon>
        <taxon>Bacteroidota</taxon>
        <taxon>Cytophagia</taxon>
        <taxon>Cytophagales</taxon>
        <taxon>Spirosomataceae</taxon>
        <taxon>Fibrivirga</taxon>
    </lineage>
</organism>
<comment type="caution">
    <text evidence="1">The sequence shown here is derived from an EMBL/GenBank/DDBJ whole genome shotgun (WGS) entry which is preliminary data.</text>
</comment>
<dbReference type="Proteomes" id="UP000606008">
    <property type="component" value="Unassembled WGS sequence"/>
</dbReference>
<evidence type="ECO:0000313" key="1">
    <source>
        <dbReference type="EMBL" id="NID08579.1"/>
    </source>
</evidence>
<protein>
    <submittedName>
        <fullName evidence="1">Uncharacterized protein</fullName>
    </submittedName>
</protein>
<evidence type="ECO:0000313" key="2">
    <source>
        <dbReference type="Proteomes" id="UP000606008"/>
    </source>
</evidence>
<accession>A0ABX0QEV7</accession>